<keyword evidence="1" id="KW-0863">Zinc-finger</keyword>
<evidence type="ECO:0000256" key="1">
    <source>
        <dbReference type="PROSITE-ProRule" id="PRU00047"/>
    </source>
</evidence>
<dbReference type="EMBL" id="QXFV01000910">
    <property type="protein sequence ID" value="KAE9021477.1"/>
    <property type="molecule type" value="Genomic_DNA"/>
</dbReference>
<feature type="region of interest" description="Disordered" evidence="2">
    <location>
        <begin position="1"/>
        <end position="84"/>
    </location>
</feature>
<gene>
    <name evidence="4" type="ORF">PR001_g13365</name>
</gene>
<name>A0A6A3LTM4_9STRA</name>
<accession>A0A6A3LTM4</accession>
<feature type="domain" description="CCHC-type" evidence="3">
    <location>
        <begin position="555"/>
        <end position="571"/>
    </location>
</feature>
<evidence type="ECO:0000313" key="4">
    <source>
        <dbReference type="EMBL" id="KAE9021477.1"/>
    </source>
</evidence>
<dbReference type="PANTHER" id="PTHR33223">
    <property type="entry name" value="CCHC-TYPE DOMAIN-CONTAINING PROTEIN"/>
    <property type="match status" value="1"/>
</dbReference>
<dbReference type="PANTHER" id="PTHR33223:SF6">
    <property type="entry name" value="CCHC-TYPE DOMAIN-CONTAINING PROTEIN"/>
    <property type="match status" value="1"/>
</dbReference>
<dbReference type="PROSITE" id="PS50158">
    <property type="entry name" value="ZF_CCHC"/>
    <property type="match status" value="1"/>
</dbReference>
<feature type="region of interest" description="Disordered" evidence="2">
    <location>
        <begin position="494"/>
        <end position="552"/>
    </location>
</feature>
<evidence type="ECO:0000256" key="2">
    <source>
        <dbReference type="SAM" id="MobiDB-lite"/>
    </source>
</evidence>
<reference evidence="4 5" key="1">
    <citation type="submission" date="2018-09" db="EMBL/GenBank/DDBJ databases">
        <title>Genomic investigation of the strawberry pathogen Phytophthora fragariae indicates pathogenicity is determined by transcriptional variation in three key races.</title>
        <authorList>
            <person name="Adams T.M."/>
            <person name="Armitage A.D."/>
            <person name="Sobczyk M.K."/>
            <person name="Bates H.J."/>
            <person name="Dunwell J.M."/>
            <person name="Nellist C.F."/>
            <person name="Harrison R.J."/>
        </authorList>
    </citation>
    <scope>NUCLEOTIDE SEQUENCE [LARGE SCALE GENOMIC DNA]</scope>
    <source>
        <strain evidence="4 5">SCRP249</strain>
    </source>
</reference>
<dbReference type="Proteomes" id="UP000429607">
    <property type="component" value="Unassembled WGS sequence"/>
</dbReference>
<feature type="compositionally biased region" description="Acidic residues" evidence="2">
    <location>
        <begin position="494"/>
        <end position="506"/>
    </location>
</feature>
<keyword evidence="1" id="KW-0479">Metal-binding</keyword>
<feature type="region of interest" description="Disordered" evidence="2">
    <location>
        <begin position="115"/>
        <end position="205"/>
    </location>
</feature>
<dbReference type="SMART" id="SM00343">
    <property type="entry name" value="ZnF_C2HC"/>
    <property type="match status" value="1"/>
</dbReference>
<dbReference type="Gene3D" id="4.10.60.10">
    <property type="entry name" value="Zinc finger, CCHC-type"/>
    <property type="match status" value="1"/>
</dbReference>
<feature type="compositionally biased region" description="Acidic residues" evidence="2">
    <location>
        <begin position="151"/>
        <end position="176"/>
    </location>
</feature>
<evidence type="ECO:0000313" key="5">
    <source>
        <dbReference type="Proteomes" id="UP000429607"/>
    </source>
</evidence>
<keyword evidence="1" id="KW-0862">Zinc</keyword>
<feature type="compositionally biased region" description="Basic residues" evidence="2">
    <location>
        <begin position="516"/>
        <end position="527"/>
    </location>
</feature>
<dbReference type="GO" id="GO:0003676">
    <property type="term" value="F:nucleic acid binding"/>
    <property type="evidence" value="ECO:0007669"/>
    <property type="project" value="InterPro"/>
</dbReference>
<sequence length="599" mass="65521">MARTKVVMQPSTRVAKKQLEDQTQTSVPAPAGGSTPRRQEDQDEETKGNESDDADNSSDERHDHGAVDTQDAPPADSATGGNEDGAAIAPVAALTAALQQMAMARIDARLNQLTAGGHDEPANSAGRAAGATSCTTEPPACSYGPAYQPRDEDDDGDGSDDTDDGSSDSSDDDDESDGSHNGGGRRVRRQPVARPGDRDFHRNRRRAIRDLDLPTFLPTPQTSVTTWIARVDLALEGARLSGRGEWTSQELYYILGNKLQDSAARWWVQLDRKLRDRKRTWTKSKASLLRRYGERPDKAMAEWRVGQRRMMPGETCADFAAALHDLCGNNRVRERVLLAQFYRSLDRTTRLLVKQRPKPETLEEAVDKATEINDPIDNVAQGMENIGQAFVTAPETYVVPANGTTGDMALIPGVGSTDVAEEEKLACFANSRGVYNKYLGMWEAPKGRVWNGHMWAPVPRKRTAPAAAPTAAKRMATTKVVHTAKLNMAVAADDDYDEESNDGEEADAPHVPPPPKKAKFAARRSKAATRQVTVMEASGKSTVAAPPPGRFGESKCYACNQLGHFARECPDAEARARNDEYLARREQEKKLQENEDRAT</sequence>
<dbReference type="GO" id="GO:0008270">
    <property type="term" value="F:zinc ion binding"/>
    <property type="evidence" value="ECO:0007669"/>
    <property type="project" value="UniProtKB-KW"/>
</dbReference>
<comment type="caution">
    <text evidence="4">The sequence shown here is derived from an EMBL/GenBank/DDBJ whole genome shotgun (WGS) entry which is preliminary data.</text>
</comment>
<organism evidence="4 5">
    <name type="scientific">Phytophthora rubi</name>
    <dbReference type="NCBI Taxonomy" id="129364"/>
    <lineage>
        <taxon>Eukaryota</taxon>
        <taxon>Sar</taxon>
        <taxon>Stramenopiles</taxon>
        <taxon>Oomycota</taxon>
        <taxon>Peronosporomycetes</taxon>
        <taxon>Peronosporales</taxon>
        <taxon>Peronosporaceae</taxon>
        <taxon>Phytophthora</taxon>
    </lineage>
</organism>
<dbReference type="InterPro" id="IPR036875">
    <property type="entry name" value="Znf_CCHC_sf"/>
</dbReference>
<dbReference type="Pfam" id="PF00098">
    <property type="entry name" value="zf-CCHC"/>
    <property type="match status" value="1"/>
</dbReference>
<proteinExistence type="predicted"/>
<protein>
    <recommendedName>
        <fullName evidence="3">CCHC-type domain-containing protein</fullName>
    </recommendedName>
</protein>
<feature type="region of interest" description="Disordered" evidence="2">
    <location>
        <begin position="580"/>
        <end position="599"/>
    </location>
</feature>
<dbReference type="SUPFAM" id="SSF57756">
    <property type="entry name" value="Retrovirus zinc finger-like domains"/>
    <property type="match status" value="1"/>
</dbReference>
<dbReference type="AlphaFoldDB" id="A0A6A3LTM4"/>
<dbReference type="InterPro" id="IPR001878">
    <property type="entry name" value="Znf_CCHC"/>
</dbReference>
<feature type="compositionally biased region" description="Basic and acidic residues" evidence="2">
    <location>
        <begin position="37"/>
        <end position="50"/>
    </location>
</feature>
<evidence type="ECO:0000259" key="3">
    <source>
        <dbReference type="PROSITE" id="PS50158"/>
    </source>
</evidence>